<dbReference type="InterPro" id="IPR046335">
    <property type="entry name" value="LacI/GalR-like_sensor"/>
</dbReference>
<dbReference type="Pfam" id="PF13377">
    <property type="entry name" value="Peripla_BP_3"/>
    <property type="match status" value="1"/>
</dbReference>
<reference evidence="5 8" key="2">
    <citation type="submission" date="2018-05" db="EMBL/GenBank/DDBJ databases">
        <title>Genomic Encyclopedia of Type Strains, Phase IV (KMG-IV): sequencing the most valuable type-strain genomes for metagenomic binning, comparative biology and taxonomic classification.</title>
        <authorList>
            <person name="Goeker M."/>
        </authorList>
    </citation>
    <scope>NUCLEOTIDE SEQUENCE [LARGE SCALE GENOMIC DNA]</scope>
    <source>
        <strain evidence="5 8">DSM 28816</strain>
    </source>
</reference>
<dbReference type="Gene3D" id="1.10.260.40">
    <property type="entry name" value="lambda repressor-like DNA-binding domains"/>
    <property type="match status" value="1"/>
</dbReference>
<dbReference type="SUPFAM" id="SSF47413">
    <property type="entry name" value="lambda repressor-like DNA-binding domains"/>
    <property type="match status" value="1"/>
</dbReference>
<dbReference type="AlphaFoldDB" id="A0A255I988"/>
<dbReference type="EMBL" id="QICS01000004">
    <property type="protein sequence ID" value="PXV91227.1"/>
    <property type="molecule type" value="Genomic_DNA"/>
</dbReference>
<protein>
    <submittedName>
        <fullName evidence="6">LacI family transcriptional regulator</fullName>
    </submittedName>
</protein>
<dbReference type="PANTHER" id="PTHR30146">
    <property type="entry name" value="LACI-RELATED TRANSCRIPTIONAL REPRESSOR"/>
    <property type="match status" value="1"/>
</dbReference>
<comment type="caution">
    <text evidence="6">The sequence shown here is derived from an EMBL/GenBank/DDBJ whole genome shotgun (WGS) entry which is preliminary data.</text>
</comment>
<evidence type="ECO:0000313" key="7">
    <source>
        <dbReference type="Proteomes" id="UP000216411"/>
    </source>
</evidence>
<keyword evidence="2" id="KW-0238">DNA-binding</keyword>
<dbReference type="SMART" id="SM00354">
    <property type="entry name" value="HTH_LACI"/>
    <property type="match status" value="1"/>
</dbReference>
<sequence length="338" mass="37879">MKFQYGQENGHERITIQEIAEKLKLSSTTVSRAISGKGRVSLETQNKVFDFLETNHYIPNINEKSDKKSKNICVLLPGEEGHAQLPYFQEILLSIYDCFSAFDYGVLLAKTTASDIQALKALVEQHKIDGVVFSRTIKGDSAIRYLKNQKIPFVVIGSWPEKEVIQVDFDQEGGCKDLAFVLLRMNIKRIACICGDEGHIVTQSRLKGIRDAYREAGVIMEEDLLYTGAVYPSIVEKNVMEILQKKAECILCLDDNICMEVLNALHKNQIKIPKEIKVASCYGSKLLASCYPAVTCLEFDVKEIGGVASKKLLDAINKNADYNKLILGYHVLIKDSTM</sequence>
<dbReference type="InterPro" id="IPR000843">
    <property type="entry name" value="HTH_LacI"/>
</dbReference>
<organism evidence="6 7">
    <name type="scientific">Lachnotalea glycerini</name>
    <dbReference type="NCBI Taxonomy" id="1763509"/>
    <lineage>
        <taxon>Bacteria</taxon>
        <taxon>Bacillati</taxon>
        <taxon>Bacillota</taxon>
        <taxon>Clostridia</taxon>
        <taxon>Lachnospirales</taxon>
        <taxon>Lachnospiraceae</taxon>
        <taxon>Lachnotalea</taxon>
    </lineage>
</organism>
<dbReference type="EMBL" id="NOKA02000012">
    <property type="protein sequence ID" value="RDY31611.1"/>
    <property type="molecule type" value="Genomic_DNA"/>
</dbReference>
<dbReference type="Pfam" id="PF00356">
    <property type="entry name" value="LacI"/>
    <property type="match status" value="1"/>
</dbReference>
<keyword evidence="3" id="KW-0804">Transcription</keyword>
<evidence type="ECO:0000313" key="8">
    <source>
        <dbReference type="Proteomes" id="UP000247523"/>
    </source>
</evidence>
<gene>
    <name evidence="5" type="ORF">C8E03_104235</name>
    <name evidence="6" type="ORF">CG710_008430</name>
</gene>
<dbReference type="Proteomes" id="UP000247523">
    <property type="component" value="Unassembled WGS sequence"/>
</dbReference>
<dbReference type="PANTHER" id="PTHR30146:SF109">
    <property type="entry name" value="HTH-TYPE TRANSCRIPTIONAL REGULATOR GALS"/>
    <property type="match status" value="1"/>
</dbReference>
<evidence type="ECO:0000259" key="4">
    <source>
        <dbReference type="PROSITE" id="PS50932"/>
    </source>
</evidence>
<evidence type="ECO:0000313" key="6">
    <source>
        <dbReference type="EMBL" id="RDY31611.1"/>
    </source>
</evidence>
<dbReference type="Gene3D" id="3.40.50.2300">
    <property type="match status" value="2"/>
</dbReference>
<reference evidence="6" key="3">
    <citation type="submission" date="2018-07" db="EMBL/GenBank/DDBJ databases">
        <authorList>
            <person name="Quirk P.G."/>
            <person name="Krulwich T.A."/>
        </authorList>
    </citation>
    <scope>NUCLEOTIDE SEQUENCE</scope>
    <source>
        <strain evidence="6">CCRI-19302</strain>
    </source>
</reference>
<name>A0A255I988_9FIRM</name>
<dbReference type="OrthoDB" id="4810at2"/>
<dbReference type="CDD" id="cd01392">
    <property type="entry name" value="HTH_LacI"/>
    <property type="match status" value="1"/>
</dbReference>
<feature type="domain" description="HTH lacI-type" evidence="4">
    <location>
        <begin position="14"/>
        <end position="68"/>
    </location>
</feature>
<dbReference type="RefSeq" id="WP_094378457.1">
    <property type="nucleotide sequence ID" value="NZ_NOKA02000012.1"/>
</dbReference>
<keyword evidence="7" id="KW-1185">Reference proteome</keyword>
<dbReference type="InterPro" id="IPR028082">
    <property type="entry name" value="Peripla_BP_I"/>
</dbReference>
<proteinExistence type="predicted"/>
<accession>A0A255I988</accession>
<keyword evidence="1" id="KW-0805">Transcription regulation</keyword>
<evidence type="ECO:0000256" key="1">
    <source>
        <dbReference type="ARBA" id="ARBA00023015"/>
    </source>
</evidence>
<evidence type="ECO:0000313" key="5">
    <source>
        <dbReference type="EMBL" id="PXV91227.1"/>
    </source>
</evidence>
<dbReference type="GO" id="GO:0003700">
    <property type="term" value="F:DNA-binding transcription factor activity"/>
    <property type="evidence" value="ECO:0007669"/>
    <property type="project" value="TreeGrafter"/>
</dbReference>
<evidence type="ECO:0000256" key="2">
    <source>
        <dbReference type="ARBA" id="ARBA00023125"/>
    </source>
</evidence>
<dbReference type="PROSITE" id="PS50932">
    <property type="entry name" value="HTH_LACI_2"/>
    <property type="match status" value="1"/>
</dbReference>
<dbReference type="GO" id="GO:0000976">
    <property type="term" value="F:transcription cis-regulatory region binding"/>
    <property type="evidence" value="ECO:0007669"/>
    <property type="project" value="TreeGrafter"/>
</dbReference>
<dbReference type="Proteomes" id="UP000216411">
    <property type="component" value="Unassembled WGS sequence"/>
</dbReference>
<dbReference type="SUPFAM" id="SSF53822">
    <property type="entry name" value="Periplasmic binding protein-like I"/>
    <property type="match status" value="1"/>
</dbReference>
<dbReference type="InterPro" id="IPR010982">
    <property type="entry name" value="Lambda_DNA-bd_dom_sf"/>
</dbReference>
<reference evidence="6 7" key="1">
    <citation type="journal article" date="2017" name="Genome Announc.">
        <title>Draft Genome Sequence of a Sporulating and Motile Strain of Lachnotalea glycerini Isolated from Water in Quebec City, Canada.</title>
        <authorList>
            <person name="Maheux A.F."/>
            <person name="Boudreau D.K."/>
            <person name="Berube E."/>
            <person name="Boissinot M."/>
            <person name="Raymond F."/>
            <person name="Brodeur S."/>
            <person name="Corbeil J."/>
            <person name="Isabel S."/>
            <person name="Omar R.F."/>
            <person name="Bergeron M.G."/>
        </authorList>
    </citation>
    <scope>NUCLEOTIDE SEQUENCE [LARGE SCALE GENOMIC DNA]</scope>
    <source>
        <strain evidence="6 7">CCRI-19302</strain>
    </source>
</reference>
<evidence type="ECO:0000256" key="3">
    <source>
        <dbReference type="ARBA" id="ARBA00023163"/>
    </source>
</evidence>